<feature type="region of interest" description="Disordered" evidence="1">
    <location>
        <begin position="76"/>
        <end position="105"/>
    </location>
</feature>
<evidence type="ECO:0000256" key="1">
    <source>
        <dbReference type="SAM" id="MobiDB-lite"/>
    </source>
</evidence>
<reference evidence="2" key="1">
    <citation type="submission" date="2020-04" db="EMBL/GenBank/DDBJ databases">
        <authorList>
            <person name="Chiriac C."/>
            <person name="Salcher M."/>
            <person name="Ghai R."/>
            <person name="Kavagutti S V."/>
        </authorList>
    </citation>
    <scope>NUCLEOTIDE SEQUENCE</scope>
</reference>
<sequence length="105" mass="11616">MNKPMTALEARRKEEEMKNWVCPESGDMYEKGTGHCPDCGVTLVPLEQELSEAEQIHELLWALRKIAAETDDEHSSETALAAIAKAEGTPSDQGVTHEDPAVRRV</sequence>
<dbReference type="EMBL" id="LR796296">
    <property type="protein sequence ID" value="CAB4134748.1"/>
    <property type="molecule type" value="Genomic_DNA"/>
</dbReference>
<organism evidence="2">
    <name type="scientific">uncultured Caudovirales phage</name>
    <dbReference type="NCBI Taxonomy" id="2100421"/>
    <lineage>
        <taxon>Viruses</taxon>
        <taxon>Duplodnaviria</taxon>
        <taxon>Heunggongvirae</taxon>
        <taxon>Uroviricota</taxon>
        <taxon>Caudoviricetes</taxon>
        <taxon>Peduoviridae</taxon>
        <taxon>Maltschvirus</taxon>
        <taxon>Maltschvirus maltsch</taxon>
    </lineage>
</organism>
<accession>A0A6J5LJG4</accession>
<name>A0A6J5LJG4_9CAUD</name>
<feature type="compositionally biased region" description="Basic and acidic residues" evidence="1">
    <location>
        <begin position="95"/>
        <end position="105"/>
    </location>
</feature>
<evidence type="ECO:0000313" key="2">
    <source>
        <dbReference type="EMBL" id="CAB4134748.1"/>
    </source>
</evidence>
<gene>
    <name evidence="2" type="ORF">UFOVP274_56</name>
</gene>
<protein>
    <submittedName>
        <fullName evidence="2">Uncharacterized protein</fullName>
    </submittedName>
</protein>
<proteinExistence type="predicted"/>